<evidence type="ECO:0000256" key="3">
    <source>
        <dbReference type="ARBA" id="ARBA00023082"/>
    </source>
</evidence>
<keyword evidence="4" id="KW-0804">Transcription</keyword>
<evidence type="ECO:0000313" key="8">
    <source>
        <dbReference type="Proteomes" id="UP001322664"/>
    </source>
</evidence>
<sequence>MNHLEDVMDEYTDLLFRIAYYYTKDVQASEDIVQEVFIKYYYTYNHQAHEELKALLTKITSNKCKDYLKSWAYRKLVLYKKLPILKITDILYESSALEEEVLALPLKFREIITYYYFEGFTTKEISAIIATPESTVKSRLKRGRELLKEKLEGVDFT</sequence>
<dbReference type="CDD" id="cd06171">
    <property type="entry name" value="Sigma70_r4"/>
    <property type="match status" value="1"/>
</dbReference>
<evidence type="ECO:0000256" key="4">
    <source>
        <dbReference type="ARBA" id="ARBA00023163"/>
    </source>
</evidence>
<keyword evidence="2" id="KW-0805">Transcription regulation</keyword>
<dbReference type="PANTHER" id="PTHR43133">
    <property type="entry name" value="RNA POLYMERASE ECF-TYPE SIGMA FACTO"/>
    <property type="match status" value="1"/>
</dbReference>
<feature type="domain" description="RNA polymerase sigma factor 70 region 4 type 2" evidence="6">
    <location>
        <begin position="96"/>
        <end position="147"/>
    </location>
</feature>
<dbReference type="PANTHER" id="PTHR43133:SF60">
    <property type="entry name" value="RNA POLYMERASE SIGMA FACTOR SIGV"/>
    <property type="match status" value="1"/>
</dbReference>
<dbReference type="InterPro" id="IPR013249">
    <property type="entry name" value="RNA_pol_sigma70_r4_t2"/>
</dbReference>
<dbReference type="EMBL" id="CP137624">
    <property type="protein sequence ID" value="WPK12789.1"/>
    <property type="molecule type" value="Genomic_DNA"/>
</dbReference>
<organism evidence="7 8">
    <name type="scientific">Lysinibacillus louembei</name>
    <dbReference type="NCBI Taxonomy" id="1470088"/>
    <lineage>
        <taxon>Bacteria</taxon>
        <taxon>Bacillati</taxon>
        <taxon>Bacillota</taxon>
        <taxon>Bacilli</taxon>
        <taxon>Bacillales</taxon>
        <taxon>Bacillaceae</taxon>
        <taxon>Lysinibacillus</taxon>
    </lineage>
</organism>
<dbReference type="InterPro" id="IPR039425">
    <property type="entry name" value="RNA_pol_sigma-70-like"/>
</dbReference>
<evidence type="ECO:0000313" key="7">
    <source>
        <dbReference type="EMBL" id="WPK12789.1"/>
    </source>
</evidence>
<dbReference type="NCBIfam" id="TIGR02937">
    <property type="entry name" value="sigma70-ECF"/>
    <property type="match status" value="1"/>
</dbReference>
<dbReference type="InterPro" id="IPR013325">
    <property type="entry name" value="RNA_pol_sigma_r2"/>
</dbReference>
<dbReference type="InterPro" id="IPR036388">
    <property type="entry name" value="WH-like_DNA-bd_sf"/>
</dbReference>
<dbReference type="Pfam" id="PF08281">
    <property type="entry name" value="Sigma70_r4_2"/>
    <property type="match status" value="1"/>
</dbReference>
<comment type="similarity">
    <text evidence="1">Belongs to the sigma-70 factor family. ECF subfamily.</text>
</comment>
<dbReference type="Pfam" id="PF04542">
    <property type="entry name" value="Sigma70_r2"/>
    <property type="match status" value="1"/>
</dbReference>
<dbReference type="Gene3D" id="1.10.10.10">
    <property type="entry name" value="Winged helix-like DNA-binding domain superfamily/Winged helix DNA-binding domain"/>
    <property type="match status" value="1"/>
</dbReference>
<evidence type="ECO:0000256" key="2">
    <source>
        <dbReference type="ARBA" id="ARBA00023015"/>
    </source>
</evidence>
<dbReference type="RefSeq" id="WP_319837466.1">
    <property type="nucleotide sequence ID" value="NZ_CP137624.1"/>
</dbReference>
<dbReference type="InterPro" id="IPR014284">
    <property type="entry name" value="RNA_pol_sigma-70_dom"/>
</dbReference>
<evidence type="ECO:0000259" key="6">
    <source>
        <dbReference type="Pfam" id="PF08281"/>
    </source>
</evidence>
<dbReference type="Proteomes" id="UP001322664">
    <property type="component" value="Chromosome"/>
</dbReference>
<gene>
    <name evidence="7" type="ORF">R6U77_03540</name>
</gene>
<proteinExistence type="inferred from homology"/>
<feature type="domain" description="RNA polymerase sigma-70 region 2" evidence="5">
    <location>
        <begin position="9"/>
        <end position="70"/>
    </location>
</feature>
<accession>A0ABZ0RX26</accession>
<evidence type="ECO:0000256" key="1">
    <source>
        <dbReference type="ARBA" id="ARBA00010641"/>
    </source>
</evidence>
<keyword evidence="8" id="KW-1185">Reference proteome</keyword>
<dbReference type="SUPFAM" id="SSF88659">
    <property type="entry name" value="Sigma3 and sigma4 domains of RNA polymerase sigma factors"/>
    <property type="match status" value="1"/>
</dbReference>
<reference evidence="7 8" key="1">
    <citation type="submission" date="2023-09" db="EMBL/GenBank/DDBJ databases">
        <authorList>
            <person name="Page C.A."/>
            <person name="Perez-Diaz I.M."/>
        </authorList>
    </citation>
    <scope>NUCLEOTIDE SEQUENCE [LARGE SCALE GENOMIC DNA]</scope>
    <source>
        <strain evidence="7 8">Ll15</strain>
    </source>
</reference>
<dbReference type="InterPro" id="IPR007627">
    <property type="entry name" value="RNA_pol_sigma70_r2"/>
</dbReference>
<dbReference type="Gene3D" id="1.10.1740.10">
    <property type="match status" value="1"/>
</dbReference>
<keyword evidence="3" id="KW-0731">Sigma factor</keyword>
<dbReference type="SUPFAM" id="SSF88946">
    <property type="entry name" value="Sigma2 domain of RNA polymerase sigma factors"/>
    <property type="match status" value="1"/>
</dbReference>
<protein>
    <submittedName>
        <fullName evidence="7">Sigma-70 family RNA polymerase sigma factor</fullName>
    </submittedName>
</protein>
<evidence type="ECO:0000259" key="5">
    <source>
        <dbReference type="Pfam" id="PF04542"/>
    </source>
</evidence>
<dbReference type="InterPro" id="IPR013324">
    <property type="entry name" value="RNA_pol_sigma_r3/r4-like"/>
</dbReference>
<name>A0ABZ0RX26_9BACI</name>